<dbReference type="PANTHER" id="PTHR31071:SF7">
    <property type="entry name" value="OS04G0382800 PROTEIN"/>
    <property type="match status" value="1"/>
</dbReference>
<gene>
    <name evidence="3" type="ORF">NE237_011218</name>
</gene>
<feature type="region of interest" description="Disordered" evidence="2">
    <location>
        <begin position="1"/>
        <end position="27"/>
    </location>
</feature>
<dbReference type="InterPro" id="IPR043424">
    <property type="entry name" value="BLT-like"/>
</dbReference>
<evidence type="ECO:0000313" key="4">
    <source>
        <dbReference type="Proteomes" id="UP001141806"/>
    </source>
</evidence>
<evidence type="ECO:0000256" key="2">
    <source>
        <dbReference type="SAM" id="MobiDB-lite"/>
    </source>
</evidence>
<dbReference type="EMBL" id="JAMYWD010000011">
    <property type="protein sequence ID" value="KAJ4954435.1"/>
    <property type="molecule type" value="Genomic_DNA"/>
</dbReference>
<evidence type="ECO:0000256" key="1">
    <source>
        <dbReference type="SAM" id="Coils"/>
    </source>
</evidence>
<dbReference type="AlphaFoldDB" id="A0A9Q0GVQ4"/>
<feature type="coiled-coil region" evidence="1">
    <location>
        <begin position="56"/>
        <end position="126"/>
    </location>
</feature>
<evidence type="ECO:0000313" key="3">
    <source>
        <dbReference type="EMBL" id="KAJ4954435.1"/>
    </source>
</evidence>
<dbReference type="Proteomes" id="UP001141806">
    <property type="component" value="Unassembled WGS sequence"/>
</dbReference>
<dbReference type="PANTHER" id="PTHR31071">
    <property type="entry name" value="GB|AAF24581.1"/>
    <property type="match status" value="1"/>
</dbReference>
<accession>A0A9Q0GVQ4</accession>
<protein>
    <submittedName>
        <fullName evidence="3">Uncharacterized protein</fullName>
    </submittedName>
</protein>
<dbReference type="OrthoDB" id="691984at2759"/>
<organism evidence="3 4">
    <name type="scientific">Protea cynaroides</name>
    <dbReference type="NCBI Taxonomy" id="273540"/>
    <lineage>
        <taxon>Eukaryota</taxon>
        <taxon>Viridiplantae</taxon>
        <taxon>Streptophyta</taxon>
        <taxon>Embryophyta</taxon>
        <taxon>Tracheophyta</taxon>
        <taxon>Spermatophyta</taxon>
        <taxon>Magnoliopsida</taxon>
        <taxon>Proteales</taxon>
        <taxon>Proteaceae</taxon>
        <taxon>Protea</taxon>
    </lineage>
</organism>
<name>A0A9Q0GVQ4_9MAGN</name>
<keyword evidence="1" id="KW-0175">Coiled coil</keyword>
<reference evidence="3" key="1">
    <citation type="journal article" date="2023" name="Plant J.">
        <title>The genome of the king protea, Protea cynaroides.</title>
        <authorList>
            <person name="Chang J."/>
            <person name="Duong T.A."/>
            <person name="Schoeman C."/>
            <person name="Ma X."/>
            <person name="Roodt D."/>
            <person name="Barker N."/>
            <person name="Li Z."/>
            <person name="Van de Peer Y."/>
            <person name="Mizrachi E."/>
        </authorList>
    </citation>
    <scope>NUCLEOTIDE SEQUENCE</scope>
    <source>
        <tissue evidence="3">Young leaves</tissue>
    </source>
</reference>
<proteinExistence type="predicted"/>
<feature type="compositionally biased region" description="Basic residues" evidence="2">
    <location>
        <begin position="1"/>
        <end position="13"/>
    </location>
</feature>
<comment type="caution">
    <text evidence="3">The sequence shown here is derived from an EMBL/GenBank/DDBJ whole genome shotgun (WGS) entry which is preliminary data.</text>
</comment>
<keyword evidence="4" id="KW-1185">Reference proteome</keyword>
<sequence length="139" mass="16235">MNDDRRRKKRVKRMDRSGTRSLRRRSSTISQRLRLTDHNVGCLDSLSNANLMEEVCEALARNIGEDKAEVEELKRESAKVREEVEKEREMLQLADVLCEERVQMKLSEAKFQFEEKNAAVDKLRNELWTAVDKLAKRGS</sequence>